<evidence type="ECO:0000313" key="4">
    <source>
        <dbReference type="Proteomes" id="UP000006101"/>
    </source>
</evidence>
<keyword evidence="4" id="KW-1185">Reference proteome</keyword>
<dbReference type="InterPro" id="IPR040572">
    <property type="entry name" value="TackOD1"/>
</dbReference>
<protein>
    <recommendedName>
        <fullName evidence="2">Thaumarchaeal output domain-containing protein</fullName>
    </recommendedName>
</protein>
<dbReference type="KEGG" id="nkr:NKOR_05305"/>
<feature type="domain" description="Thaumarchaeal output" evidence="2">
    <location>
        <begin position="62"/>
        <end position="240"/>
    </location>
</feature>
<evidence type="ECO:0000259" key="2">
    <source>
        <dbReference type="Pfam" id="PF18551"/>
    </source>
</evidence>
<name>K0B742_9ARCH</name>
<evidence type="ECO:0000256" key="1">
    <source>
        <dbReference type="SAM" id="MobiDB-lite"/>
    </source>
</evidence>
<dbReference type="Pfam" id="PF18551">
    <property type="entry name" value="TackOD1"/>
    <property type="match status" value="1"/>
</dbReference>
<dbReference type="Proteomes" id="UP000006101">
    <property type="component" value="Chromosome"/>
</dbReference>
<dbReference type="HOGENOM" id="CLU_718873_0_0_2"/>
<proteinExistence type="predicted"/>
<dbReference type="RefSeq" id="WP_014963332.1">
    <property type="nucleotide sequence ID" value="NC_018655.1"/>
</dbReference>
<dbReference type="GeneID" id="13725097"/>
<organism evidence="3 4">
    <name type="scientific">Candidatus Nitrosopumilus koreensis AR1</name>
    <dbReference type="NCBI Taxonomy" id="1229908"/>
    <lineage>
        <taxon>Archaea</taxon>
        <taxon>Nitrososphaerota</taxon>
        <taxon>Nitrososphaeria</taxon>
        <taxon>Nitrosopumilales</taxon>
        <taxon>Nitrosopumilaceae</taxon>
        <taxon>Nitrosopumilus</taxon>
    </lineage>
</organism>
<dbReference type="AlphaFoldDB" id="K0B742"/>
<gene>
    <name evidence="3" type="ORF">NKOR_05305</name>
</gene>
<feature type="region of interest" description="Disordered" evidence="1">
    <location>
        <begin position="1"/>
        <end position="24"/>
    </location>
</feature>
<evidence type="ECO:0000313" key="3">
    <source>
        <dbReference type="EMBL" id="AFS80947.1"/>
    </source>
</evidence>
<accession>K0B742</accession>
<dbReference type="PATRIC" id="fig|1229908.8.peg.1158"/>
<dbReference type="EMBL" id="CP003842">
    <property type="protein sequence ID" value="AFS80947.1"/>
    <property type="molecule type" value="Genomic_DNA"/>
</dbReference>
<sequence length="384" mass="43887">MIFRKKSSSQSALETKSDSKLSSFQSISSIFKGNSDESQIESVPEHVLEPELTVQPDLEKPSTNKSSRLIQKVQKLKDMSIIPFVDYNEGHLLYPILSEVGEKQDNLSYLDGLVSDGILEKEIYEKLIVCPIHSDTFSSSVRLYCPKCHSMDVEKLNLFEHKKCGYITESTNFDFTDNENSQCPSCKKTISNFEKEIRVPAMWYQCNDCSEKFDDAVIKLHCRKYEHDFDTNSGQFISTFRYRLKNSEISMNSETSQIKDEIQKLLTKFNFDSSINYSVHGKSNNIHEIPIYGKHRTSDESIIIFIKNQSRGIDQTDMNSILVPKLDVEPTNTLLITFSAINDGVEQIAKHYGINLICEPNASQIVSSVEKFISEQYRKNGDNK</sequence>
<dbReference type="STRING" id="1229908.NKOR_05305"/>
<reference evidence="3 4" key="1">
    <citation type="journal article" date="2012" name="J. Bacteriol.">
        <title>Draft Genome Sequence of an Ammonia-Oxidizing Archaeon, "Candidatus Nitrosopumilus koreensis" AR1, from Marine Sediment.</title>
        <authorList>
            <person name="Park S.J."/>
            <person name="Kim J.G."/>
            <person name="Jung M.Y."/>
            <person name="Kim S.J."/>
            <person name="Cha I.T."/>
            <person name="Kwon K."/>
            <person name="Lee J.H."/>
            <person name="Rhee S.K."/>
        </authorList>
    </citation>
    <scope>NUCLEOTIDE SEQUENCE [LARGE SCALE GENOMIC DNA]</scope>
    <source>
        <strain evidence="3 4">AR1</strain>
    </source>
</reference>